<dbReference type="EMBL" id="AOME01000068">
    <property type="protein sequence ID" value="EMA51257.1"/>
    <property type="molecule type" value="Genomic_DNA"/>
</dbReference>
<evidence type="ECO:0000313" key="2">
    <source>
        <dbReference type="EMBL" id="EMA51257.1"/>
    </source>
</evidence>
<dbReference type="RefSeq" id="WP_005043707.1">
    <property type="nucleotide sequence ID" value="NZ_AOME01000068.1"/>
</dbReference>
<dbReference type="Proteomes" id="UP000011625">
    <property type="component" value="Unassembled WGS sequence"/>
</dbReference>
<keyword evidence="1" id="KW-1133">Transmembrane helix</keyword>
<keyword evidence="3" id="KW-1185">Reference proteome</keyword>
<reference evidence="2 3" key="1">
    <citation type="journal article" date="2014" name="PLoS Genet.">
        <title>Phylogenetically driven sequencing of extremely halophilic archaea reveals strategies for static and dynamic osmo-response.</title>
        <authorList>
            <person name="Becker E.A."/>
            <person name="Seitzer P.M."/>
            <person name="Tritt A."/>
            <person name="Larsen D."/>
            <person name="Krusor M."/>
            <person name="Yao A.I."/>
            <person name="Wu D."/>
            <person name="Madern D."/>
            <person name="Eisen J.A."/>
            <person name="Darling A.E."/>
            <person name="Facciotti M.T."/>
        </authorList>
    </citation>
    <scope>NUCLEOTIDE SEQUENCE [LARGE SCALE GENOMIC DNA]</scope>
    <source>
        <strain evidence="2 3">DSM 8989</strain>
    </source>
</reference>
<evidence type="ECO:0000256" key="1">
    <source>
        <dbReference type="SAM" id="Phobius"/>
    </source>
</evidence>
<feature type="transmembrane region" description="Helical" evidence="1">
    <location>
        <begin position="37"/>
        <end position="57"/>
    </location>
</feature>
<dbReference type="AlphaFoldDB" id="M0MZT9"/>
<feature type="transmembrane region" description="Helical" evidence="1">
    <location>
        <begin position="12"/>
        <end position="31"/>
    </location>
</feature>
<name>M0MZT9_9EURY</name>
<feature type="transmembrane region" description="Helical" evidence="1">
    <location>
        <begin position="87"/>
        <end position="108"/>
    </location>
</feature>
<keyword evidence="1" id="KW-0472">Membrane</keyword>
<dbReference type="PATRIC" id="fig|1227456.3.peg.2488"/>
<evidence type="ECO:0000313" key="3">
    <source>
        <dbReference type="Proteomes" id="UP000011625"/>
    </source>
</evidence>
<keyword evidence="1" id="KW-0812">Transmembrane</keyword>
<organism evidence="2 3">
    <name type="scientific">Halococcus salifodinae DSM 8989</name>
    <dbReference type="NCBI Taxonomy" id="1227456"/>
    <lineage>
        <taxon>Archaea</taxon>
        <taxon>Methanobacteriati</taxon>
        <taxon>Methanobacteriota</taxon>
        <taxon>Stenosarchaea group</taxon>
        <taxon>Halobacteria</taxon>
        <taxon>Halobacteriales</taxon>
        <taxon>Halococcaceae</taxon>
        <taxon>Halococcus</taxon>
    </lineage>
</organism>
<sequence>MDYTATNTKLRLVAVVFGLCGVVLFGVARWVPDIDSTTIAAGFGIGAVVIFVVGVLLSELWHAVASALTPALVGVLVTVFPESIQTMALLIIAGAVVEVLLVPVYVRIGESGASAGKKANADSDSSK</sequence>
<proteinExistence type="predicted"/>
<accession>M0MZT9</accession>
<gene>
    <name evidence="2" type="ORF">C450_12295</name>
</gene>
<feature type="transmembrane region" description="Helical" evidence="1">
    <location>
        <begin position="64"/>
        <end position="81"/>
    </location>
</feature>
<comment type="caution">
    <text evidence="2">The sequence shown here is derived from an EMBL/GenBank/DDBJ whole genome shotgun (WGS) entry which is preliminary data.</text>
</comment>
<dbReference type="STRING" id="1227456.C450_12295"/>
<protein>
    <submittedName>
        <fullName evidence="2">Uncharacterized protein</fullName>
    </submittedName>
</protein>